<dbReference type="InterPro" id="IPR018653">
    <property type="entry name" value="ScfR_C"/>
</dbReference>
<keyword evidence="4" id="KW-0804">Transcription</keyword>
<dbReference type="InterPro" id="IPR010982">
    <property type="entry name" value="Lambda_DNA-bd_dom_sf"/>
</dbReference>
<dbReference type="CDD" id="cd00093">
    <property type="entry name" value="HTH_XRE"/>
    <property type="match status" value="1"/>
</dbReference>
<evidence type="ECO:0000256" key="2">
    <source>
        <dbReference type="ARBA" id="ARBA00023015"/>
    </source>
</evidence>
<dbReference type="PANTHER" id="PTHR46797">
    <property type="entry name" value="HTH-TYPE TRANSCRIPTIONAL REGULATOR"/>
    <property type="match status" value="1"/>
</dbReference>
<accession>A0A3D9FGD4</accession>
<dbReference type="Pfam" id="PF06114">
    <property type="entry name" value="Peptidase_M78"/>
    <property type="match status" value="1"/>
</dbReference>
<name>A0A3D9FGD4_9SPHN</name>
<organism evidence="6 7">
    <name type="scientific">Parasphingopyxis lamellibrachiae</name>
    <dbReference type="NCBI Taxonomy" id="680125"/>
    <lineage>
        <taxon>Bacteria</taxon>
        <taxon>Pseudomonadati</taxon>
        <taxon>Pseudomonadota</taxon>
        <taxon>Alphaproteobacteria</taxon>
        <taxon>Sphingomonadales</taxon>
        <taxon>Sphingomonadaceae</taxon>
        <taxon>Parasphingopyxis</taxon>
    </lineage>
</organism>
<dbReference type="GO" id="GO:0003677">
    <property type="term" value="F:DNA binding"/>
    <property type="evidence" value="ECO:0007669"/>
    <property type="project" value="UniProtKB-KW"/>
</dbReference>
<dbReference type="InterPro" id="IPR050807">
    <property type="entry name" value="TransReg_Diox_bact_type"/>
</dbReference>
<keyword evidence="7" id="KW-1185">Reference proteome</keyword>
<sequence>MESRRNDDRRGSDRQAMADAKLFAGHRIKRLRRQAGLTQAAMAEMLDISPSYLNLIERNQRPLSATLLIRLADRFDFDMRSLSDDEPGGGEDGLRRRLADPLFADLDVDRNELHEWLAASPGGAEAFARAFDRMTQGGGDARPDASDPVIPVRREIERWKNHYADLDSQAEALADELRLGAGDLYGAIAERLRSKHQLTIRILPAEVMPDRLRRLDLHARQLQLSEMLDQASRTFQAGFQLAQIEAKAEIEALVAGAEFLDPVQARFYHRHLSGYFAAALMMPYRRFLRACEGSGYDFELLQRRFGAGFEQVAHRLTTLQRVGERGLPFFMLRIDRTGMVSKRYAGASGSPLVESAGFCPLWHIHRAFDRPGEFTRQLVELEDESRWFTISRMVHPVSRAPSGIRAEFAIGLGLAAAHAAPLIDARGFDLAGGDTTPIGLGCRQCTRADCPQRSAPPIGRALIINERERAITPFAFAGD</sequence>
<keyword evidence="3" id="KW-0238">DNA-binding</keyword>
<dbReference type="SMART" id="SM00530">
    <property type="entry name" value="HTH_XRE"/>
    <property type="match status" value="1"/>
</dbReference>
<evidence type="ECO:0000313" key="7">
    <source>
        <dbReference type="Proteomes" id="UP000256310"/>
    </source>
</evidence>
<dbReference type="InterPro" id="IPR010359">
    <property type="entry name" value="IrrE_HExxH"/>
</dbReference>
<dbReference type="GO" id="GO:0003700">
    <property type="term" value="F:DNA-binding transcription factor activity"/>
    <property type="evidence" value="ECO:0007669"/>
    <property type="project" value="TreeGrafter"/>
</dbReference>
<evidence type="ECO:0000256" key="4">
    <source>
        <dbReference type="ARBA" id="ARBA00023163"/>
    </source>
</evidence>
<dbReference type="AlphaFoldDB" id="A0A3D9FGD4"/>
<dbReference type="Proteomes" id="UP000256310">
    <property type="component" value="Unassembled WGS sequence"/>
</dbReference>
<proteinExistence type="inferred from homology"/>
<evidence type="ECO:0000313" key="6">
    <source>
        <dbReference type="EMBL" id="RED16874.1"/>
    </source>
</evidence>
<dbReference type="Gene3D" id="1.10.260.40">
    <property type="entry name" value="lambda repressor-like DNA-binding domains"/>
    <property type="match status" value="1"/>
</dbReference>
<reference evidence="6 7" key="1">
    <citation type="submission" date="2018-07" db="EMBL/GenBank/DDBJ databases">
        <title>Genomic Encyclopedia of Type Strains, Phase IV (KMG-IV): sequencing the most valuable type-strain genomes for metagenomic binning, comparative biology and taxonomic classification.</title>
        <authorList>
            <person name="Goeker M."/>
        </authorList>
    </citation>
    <scope>NUCLEOTIDE SEQUENCE [LARGE SCALE GENOMIC DNA]</scope>
    <source>
        <strain evidence="6 7">DSM 26725</strain>
    </source>
</reference>
<comment type="caution">
    <text evidence="6">The sequence shown here is derived from an EMBL/GenBank/DDBJ whole genome shotgun (WGS) entry which is preliminary data.</text>
</comment>
<gene>
    <name evidence="6" type="ORF">DFR46_1906</name>
</gene>
<dbReference type="GO" id="GO:0005829">
    <property type="term" value="C:cytosol"/>
    <property type="evidence" value="ECO:0007669"/>
    <property type="project" value="TreeGrafter"/>
</dbReference>
<keyword evidence="2" id="KW-0805">Transcription regulation</keyword>
<protein>
    <submittedName>
        <fullName evidence="6">Xre family transcriptional regulator</fullName>
    </submittedName>
</protein>
<dbReference type="PROSITE" id="PS50943">
    <property type="entry name" value="HTH_CROC1"/>
    <property type="match status" value="1"/>
</dbReference>
<dbReference type="PIRSF" id="PIRSF019251">
    <property type="entry name" value="Rv0465c"/>
    <property type="match status" value="1"/>
</dbReference>
<dbReference type="Pfam" id="PF01381">
    <property type="entry name" value="HTH_3"/>
    <property type="match status" value="1"/>
</dbReference>
<comment type="similarity">
    <text evidence="1">Belongs to the short-chain fatty acyl-CoA assimilation regulator (ScfR) family.</text>
</comment>
<dbReference type="PANTHER" id="PTHR46797:SF23">
    <property type="entry name" value="HTH-TYPE TRANSCRIPTIONAL REGULATOR SUTR"/>
    <property type="match status" value="1"/>
</dbReference>
<evidence type="ECO:0000259" key="5">
    <source>
        <dbReference type="PROSITE" id="PS50943"/>
    </source>
</evidence>
<dbReference type="InterPro" id="IPR001387">
    <property type="entry name" value="Cro/C1-type_HTH"/>
</dbReference>
<dbReference type="InterPro" id="IPR026281">
    <property type="entry name" value="HTH_RamB"/>
</dbReference>
<dbReference type="EMBL" id="QRDP01000004">
    <property type="protein sequence ID" value="RED16874.1"/>
    <property type="molecule type" value="Genomic_DNA"/>
</dbReference>
<evidence type="ECO:0000256" key="1">
    <source>
        <dbReference type="ARBA" id="ARBA00007227"/>
    </source>
</evidence>
<dbReference type="SUPFAM" id="SSF47413">
    <property type="entry name" value="lambda repressor-like DNA-binding domains"/>
    <property type="match status" value="1"/>
</dbReference>
<feature type="domain" description="HTH cro/C1-type" evidence="5">
    <location>
        <begin position="28"/>
        <end position="82"/>
    </location>
</feature>
<evidence type="ECO:0000256" key="3">
    <source>
        <dbReference type="ARBA" id="ARBA00023125"/>
    </source>
</evidence>
<dbReference type="Pfam" id="PF09856">
    <property type="entry name" value="ScfRs"/>
    <property type="match status" value="1"/>
</dbReference>